<dbReference type="GO" id="GO:0051707">
    <property type="term" value="P:response to other organism"/>
    <property type="evidence" value="ECO:0007669"/>
    <property type="project" value="UniProtKB-ARBA"/>
</dbReference>
<dbReference type="InterPro" id="IPR041118">
    <property type="entry name" value="Rx_N"/>
</dbReference>
<proteinExistence type="inferred from homology"/>
<keyword evidence="2" id="KW-0433">Leucine-rich repeat</keyword>
<comment type="similarity">
    <text evidence="1">Belongs to the disease resistance NB-LRR family.</text>
</comment>
<dbReference type="Gene3D" id="1.10.8.430">
    <property type="entry name" value="Helical domain of apoptotic protease-activating factors"/>
    <property type="match status" value="1"/>
</dbReference>
<sequence length="974" mass="112153">MADAIVSIVVERLADIIQKQFHEELSLVTGVKKEVLYLSSELKTIQNELDDAERKGYMEKSILSWLKKLEETSYDIDDVLDEWNFARLKLRIEGPDNVVPKPKVCPFLPSSCLCFKKVATRRDIAKKIKGLKERLDIIVKEKERYNFIVSEPNDRPRESNRVKSISLVDVSEIHGREADKDVLVSKLILDLEGLGQDELGPQVISVVGAGGIGKTTLAQLIYNDDRVANYFDLRIWICVSDVFEEVRIAKGIVEIVKGSTPNLNELEALLKCVRDSVSGKKFLLVLDDVWTEDYTKWEPFKKSLKCGGQGSKILVTTRSERVTRMMGSTEIHRLGQLSDTHCWLLMRLIAFSGRSEQECEEVQVIGRNIANKCKGLPLAAKVLGSLLRFKHTVEEWKNVLDNEIWQMEEAEVELFPHLFLSYNELSPSMKRCFSYCAVFPKDSEIDIEKLIKMWMSLGYLSSSQSASDLELRGKEYFDNLRMRSLFQNFEQYNNRATCKMHDIVHDFAQFLRKNKSHDLKDSYREVEARTKGSSQACDPSLVSHIKLYRTLFCHEEHPFSDLFNCTSSSRVLSLYQCELEEIPTEIENLIHLRYLDLSGNKFQRHIPQTICKLYNLQSLYLSGCWLKEIPREIGNLIALRHLDLSWNSYIKELPETIYNLHELRTLNLYHCSSLELLPEGIDRLANLRHILNDEANELKRIPQGLEQLTGLRTLRVFYAGRDWSKLGYLNNMDQLSGNLELNISLDNAEDVIEARKAKLRTKTDIQWLVLWFIDTMGRTDEEESIRNDFMEALQPSQNLRHLTIHDYKGTHFPGWISSLNHLRVLELQYSDHCSALPPLGKLLYLEEFTVEEMSGLEFLGREFLGIDVPLPSSGVVIAFPKLKELKILNCPNWKEWEDITAEEGDDAAMLVMPCLKKLKIVDCGLAVLPHRLLRKASSLQQLKILLSGRLVERYENQEGSDWDSLSHIPYVELK</sequence>
<dbReference type="GO" id="GO:0005524">
    <property type="term" value="F:ATP binding"/>
    <property type="evidence" value="ECO:0007669"/>
    <property type="project" value="UniProtKB-KW"/>
</dbReference>
<keyword evidence="5" id="KW-0611">Plant defense</keyword>
<keyword evidence="6" id="KW-0067">ATP-binding</keyword>
<evidence type="ECO:0000256" key="1">
    <source>
        <dbReference type="ARBA" id="ARBA00008894"/>
    </source>
</evidence>
<dbReference type="Gene3D" id="1.20.5.4130">
    <property type="match status" value="1"/>
</dbReference>
<dbReference type="Pfam" id="PF25019">
    <property type="entry name" value="LRR_R13L1-DRL21"/>
    <property type="match status" value="1"/>
</dbReference>
<evidence type="ECO:0000259" key="11">
    <source>
        <dbReference type="Pfam" id="PF25019"/>
    </source>
</evidence>
<comment type="caution">
    <text evidence="12">The sequence shown here is derived from an EMBL/GenBank/DDBJ whole genome shotgun (WGS) entry which is preliminary data.</text>
</comment>
<dbReference type="Pfam" id="PF00931">
    <property type="entry name" value="NB-ARC"/>
    <property type="match status" value="1"/>
</dbReference>
<dbReference type="CDD" id="cd14798">
    <property type="entry name" value="RX-CC_like"/>
    <property type="match status" value="1"/>
</dbReference>
<dbReference type="SUPFAM" id="SSF52058">
    <property type="entry name" value="L domain-like"/>
    <property type="match status" value="1"/>
</dbReference>
<dbReference type="Pfam" id="PF23598">
    <property type="entry name" value="LRR_14"/>
    <property type="match status" value="1"/>
</dbReference>
<evidence type="ECO:0000256" key="3">
    <source>
        <dbReference type="ARBA" id="ARBA00022737"/>
    </source>
</evidence>
<dbReference type="InterPro" id="IPR036388">
    <property type="entry name" value="WH-like_DNA-bd_sf"/>
</dbReference>
<accession>A0AAV6WNY8</accession>
<gene>
    <name evidence="12" type="ORF">BUALT_Bualt14G0046300</name>
</gene>
<evidence type="ECO:0000313" key="12">
    <source>
        <dbReference type="EMBL" id="KAG8369751.1"/>
    </source>
</evidence>
<feature type="domain" description="NB-ARC" evidence="7">
    <location>
        <begin position="199"/>
        <end position="354"/>
    </location>
</feature>
<dbReference type="GO" id="GO:0006952">
    <property type="term" value="P:defense response"/>
    <property type="evidence" value="ECO:0007669"/>
    <property type="project" value="UniProtKB-KW"/>
</dbReference>
<dbReference type="Pfam" id="PF18052">
    <property type="entry name" value="Rx_N"/>
    <property type="match status" value="1"/>
</dbReference>
<feature type="domain" description="Disease resistance N-terminal" evidence="8">
    <location>
        <begin position="5"/>
        <end position="91"/>
    </location>
</feature>
<keyword evidence="3" id="KW-0677">Repeat</keyword>
<evidence type="ECO:0000259" key="8">
    <source>
        <dbReference type="Pfam" id="PF18052"/>
    </source>
</evidence>
<evidence type="ECO:0000256" key="2">
    <source>
        <dbReference type="ARBA" id="ARBA00022614"/>
    </source>
</evidence>
<dbReference type="GO" id="GO:0043531">
    <property type="term" value="F:ADP binding"/>
    <property type="evidence" value="ECO:0007669"/>
    <property type="project" value="InterPro"/>
</dbReference>
<dbReference type="Proteomes" id="UP000826271">
    <property type="component" value="Unassembled WGS sequence"/>
</dbReference>
<protein>
    <submittedName>
        <fullName evidence="12">Uncharacterized protein</fullName>
    </submittedName>
</protein>
<dbReference type="InterPro" id="IPR032675">
    <property type="entry name" value="LRR_dom_sf"/>
</dbReference>
<evidence type="ECO:0000259" key="10">
    <source>
        <dbReference type="Pfam" id="PF23598"/>
    </source>
</evidence>
<reference evidence="12" key="1">
    <citation type="submission" date="2019-10" db="EMBL/GenBank/DDBJ databases">
        <authorList>
            <person name="Zhang R."/>
            <person name="Pan Y."/>
            <person name="Wang J."/>
            <person name="Ma R."/>
            <person name="Yu S."/>
        </authorList>
    </citation>
    <scope>NUCLEOTIDE SEQUENCE</scope>
    <source>
        <strain evidence="12">LA-IB0</strain>
        <tissue evidence="12">Leaf</tissue>
    </source>
</reference>
<dbReference type="AlphaFoldDB" id="A0AAV6WNY8"/>
<dbReference type="SMART" id="SM00369">
    <property type="entry name" value="LRR_TYP"/>
    <property type="match status" value="4"/>
</dbReference>
<keyword evidence="13" id="KW-1185">Reference proteome</keyword>
<dbReference type="InterPro" id="IPR027417">
    <property type="entry name" value="P-loop_NTPase"/>
</dbReference>
<dbReference type="SUPFAM" id="SSF52540">
    <property type="entry name" value="P-loop containing nucleoside triphosphate hydrolases"/>
    <property type="match status" value="1"/>
</dbReference>
<dbReference type="Pfam" id="PF23559">
    <property type="entry name" value="WHD_DRP"/>
    <property type="match status" value="1"/>
</dbReference>
<evidence type="ECO:0000256" key="4">
    <source>
        <dbReference type="ARBA" id="ARBA00022741"/>
    </source>
</evidence>
<evidence type="ECO:0000256" key="5">
    <source>
        <dbReference type="ARBA" id="ARBA00022821"/>
    </source>
</evidence>
<dbReference type="InterPro" id="IPR002182">
    <property type="entry name" value="NB-ARC"/>
</dbReference>
<dbReference type="InterPro" id="IPR056789">
    <property type="entry name" value="LRR_R13L1-DRL21"/>
</dbReference>
<dbReference type="InterPro" id="IPR003591">
    <property type="entry name" value="Leu-rich_rpt_typical-subtyp"/>
</dbReference>
<dbReference type="InterPro" id="IPR042197">
    <property type="entry name" value="Apaf_helical"/>
</dbReference>
<dbReference type="Gene3D" id="3.80.10.10">
    <property type="entry name" value="Ribonuclease Inhibitor"/>
    <property type="match status" value="1"/>
</dbReference>
<dbReference type="FunFam" id="1.10.10.10:FF:000322">
    <property type="entry name" value="Probable disease resistance protein At1g63360"/>
    <property type="match status" value="1"/>
</dbReference>
<dbReference type="Gene3D" id="1.10.10.10">
    <property type="entry name" value="Winged helix-like DNA-binding domain superfamily/Winged helix DNA-binding domain"/>
    <property type="match status" value="1"/>
</dbReference>
<dbReference type="InterPro" id="IPR038005">
    <property type="entry name" value="RX-like_CC"/>
</dbReference>
<name>A0AAV6WNY8_9LAMI</name>
<dbReference type="PRINTS" id="PR00364">
    <property type="entry name" value="DISEASERSIST"/>
</dbReference>
<dbReference type="PANTHER" id="PTHR36766:SF45">
    <property type="entry name" value="NB-ARC DOMAIN-CONTAINING PROTEIN"/>
    <property type="match status" value="1"/>
</dbReference>
<dbReference type="InterPro" id="IPR055414">
    <property type="entry name" value="LRR_R13L4/SHOC2-like"/>
</dbReference>
<dbReference type="Gene3D" id="3.40.50.300">
    <property type="entry name" value="P-loop containing nucleotide triphosphate hydrolases"/>
    <property type="match status" value="1"/>
</dbReference>
<dbReference type="EMBL" id="WHWC01000014">
    <property type="protein sequence ID" value="KAG8369751.1"/>
    <property type="molecule type" value="Genomic_DNA"/>
</dbReference>
<feature type="domain" description="Disease resistance protein winged helix" evidence="9">
    <location>
        <begin position="438"/>
        <end position="508"/>
    </location>
</feature>
<evidence type="ECO:0000259" key="7">
    <source>
        <dbReference type="Pfam" id="PF00931"/>
    </source>
</evidence>
<keyword evidence="4" id="KW-0547">Nucleotide-binding</keyword>
<evidence type="ECO:0000259" key="9">
    <source>
        <dbReference type="Pfam" id="PF23559"/>
    </source>
</evidence>
<dbReference type="InterPro" id="IPR058922">
    <property type="entry name" value="WHD_DRP"/>
</dbReference>
<evidence type="ECO:0000313" key="13">
    <source>
        <dbReference type="Proteomes" id="UP000826271"/>
    </source>
</evidence>
<feature type="domain" description="R13L1/DRL21-like LRR repeat region" evidence="11">
    <location>
        <begin position="727"/>
        <end position="853"/>
    </location>
</feature>
<dbReference type="PANTHER" id="PTHR36766">
    <property type="entry name" value="PLANT BROAD-SPECTRUM MILDEW RESISTANCE PROTEIN RPW8"/>
    <property type="match status" value="1"/>
</dbReference>
<evidence type="ECO:0000256" key="6">
    <source>
        <dbReference type="ARBA" id="ARBA00022840"/>
    </source>
</evidence>
<feature type="domain" description="Disease resistance R13L4/SHOC-2-like LRR" evidence="10">
    <location>
        <begin position="568"/>
        <end position="636"/>
    </location>
</feature>
<organism evidence="12 13">
    <name type="scientific">Buddleja alternifolia</name>
    <dbReference type="NCBI Taxonomy" id="168488"/>
    <lineage>
        <taxon>Eukaryota</taxon>
        <taxon>Viridiplantae</taxon>
        <taxon>Streptophyta</taxon>
        <taxon>Embryophyta</taxon>
        <taxon>Tracheophyta</taxon>
        <taxon>Spermatophyta</taxon>
        <taxon>Magnoliopsida</taxon>
        <taxon>eudicotyledons</taxon>
        <taxon>Gunneridae</taxon>
        <taxon>Pentapetalae</taxon>
        <taxon>asterids</taxon>
        <taxon>lamiids</taxon>
        <taxon>Lamiales</taxon>
        <taxon>Scrophulariaceae</taxon>
        <taxon>Buddlejeae</taxon>
        <taxon>Buddleja</taxon>
    </lineage>
</organism>